<proteinExistence type="predicted"/>
<accession>A0ABS1WVI1</accession>
<dbReference type="EMBL" id="JAEVLS010000002">
    <property type="protein sequence ID" value="MBM0104986.1"/>
    <property type="molecule type" value="Genomic_DNA"/>
</dbReference>
<dbReference type="Proteomes" id="UP000661077">
    <property type="component" value="Unassembled WGS sequence"/>
</dbReference>
<evidence type="ECO:0000313" key="2">
    <source>
        <dbReference type="Proteomes" id="UP000661077"/>
    </source>
</evidence>
<sequence length="48" mass="5335">MLLTELAGFNEGEDVTQMLSTVPRTAELLEKWIALGLQVDQQACEERG</sequence>
<reference evidence="1 2" key="1">
    <citation type="journal article" date="2021" name="Int. J. Syst. Evol. Microbiol.">
        <title>Steroidobacter gossypii sp. nov., isolated from soil of cotton cropping field.</title>
        <authorList>
            <person name="Huang R."/>
            <person name="Yang S."/>
            <person name="Zhen C."/>
            <person name="Liu W."/>
        </authorList>
    </citation>
    <scope>NUCLEOTIDE SEQUENCE [LARGE SCALE GENOMIC DNA]</scope>
    <source>
        <strain evidence="1 2">S1-65</strain>
    </source>
</reference>
<organism evidence="1 2">
    <name type="scientific">Steroidobacter gossypii</name>
    <dbReference type="NCBI Taxonomy" id="2805490"/>
    <lineage>
        <taxon>Bacteria</taxon>
        <taxon>Pseudomonadati</taxon>
        <taxon>Pseudomonadota</taxon>
        <taxon>Gammaproteobacteria</taxon>
        <taxon>Steroidobacterales</taxon>
        <taxon>Steroidobacteraceae</taxon>
        <taxon>Steroidobacter</taxon>
    </lineage>
</organism>
<keyword evidence="2" id="KW-1185">Reference proteome</keyword>
<gene>
    <name evidence="1" type="ORF">JM946_09505</name>
</gene>
<protein>
    <submittedName>
        <fullName evidence="1">Uncharacterized protein</fullName>
    </submittedName>
</protein>
<evidence type="ECO:0000313" key="1">
    <source>
        <dbReference type="EMBL" id="MBM0104986.1"/>
    </source>
</evidence>
<comment type="caution">
    <text evidence="1">The sequence shown here is derived from an EMBL/GenBank/DDBJ whole genome shotgun (WGS) entry which is preliminary data.</text>
</comment>
<dbReference type="RefSeq" id="WP_203167054.1">
    <property type="nucleotide sequence ID" value="NZ_JAEVLS010000002.1"/>
</dbReference>
<name>A0ABS1WVI1_9GAMM</name>